<evidence type="ECO:0000313" key="2">
    <source>
        <dbReference type="EMBL" id="RJT47764.1"/>
    </source>
</evidence>
<dbReference type="OrthoDB" id="8641800at2"/>
<accession>A0A3A5LEB7</accession>
<gene>
    <name evidence="2" type="ORF">D6J04_06420</name>
    <name evidence="1" type="ORF">DB745_09745</name>
    <name evidence="3" type="ORF">DIZ81_09740</name>
</gene>
<keyword evidence="4" id="KW-1185">Reference proteome</keyword>
<dbReference type="GeneID" id="48946995"/>
<organism evidence="2 5">
    <name type="scientific">Legionella taurinensis</name>
    <dbReference type="NCBI Taxonomy" id="70611"/>
    <lineage>
        <taxon>Bacteria</taxon>
        <taxon>Pseudomonadati</taxon>
        <taxon>Pseudomonadota</taxon>
        <taxon>Gammaproteobacteria</taxon>
        <taxon>Legionellales</taxon>
        <taxon>Legionellaceae</taxon>
        <taxon>Legionella</taxon>
    </lineage>
</organism>
<reference evidence="3 6" key="2">
    <citation type="submission" date="2018-04" db="EMBL/GenBank/DDBJ databases">
        <title>Whole genome sequence comparison of clinical and drinking water Legionella pneumophila isolates.</title>
        <authorList>
            <person name="Garner E."/>
        </authorList>
    </citation>
    <scope>NUCLEOTIDE SEQUENCE [LARGE SCALE GENOMIC DNA]</scope>
    <source>
        <strain evidence="3 6">WH02</strain>
    </source>
</reference>
<evidence type="ECO:0008006" key="7">
    <source>
        <dbReference type="Google" id="ProtNLM"/>
    </source>
</evidence>
<dbReference type="EMBL" id="QCXM01000009">
    <property type="protein sequence ID" value="PUT46803.1"/>
    <property type="molecule type" value="Genomic_DNA"/>
</dbReference>
<proteinExistence type="predicted"/>
<evidence type="ECO:0000313" key="4">
    <source>
        <dbReference type="Proteomes" id="UP000251035"/>
    </source>
</evidence>
<dbReference type="Proteomes" id="UP000270757">
    <property type="component" value="Unassembled WGS sequence"/>
</dbReference>
<evidence type="ECO:0000313" key="1">
    <source>
        <dbReference type="EMBL" id="PUT46803.1"/>
    </source>
</evidence>
<dbReference type="Proteomes" id="UP000306421">
    <property type="component" value="Unassembled WGS sequence"/>
</dbReference>
<evidence type="ECO:0000313" key="3">
    <source>
        <dbReference type="EMBL" id="TID41735.1"/>
    </source>
</evidence>
<sequence>MTQAHVLFLADTTHHTGAVQDHIRAVTSSDKLHWHILNPLVCKTIDKLDLSLFDAVGIHYSIKPYTHYYLSAGLKKKIAAYSGTKFLFLQDEYQNVNGVQEYLHSLQFDLLFTLVNQSIIAKAYPDPRLKHLKKITVLTGYVQDEMKYYQSPAIGERQIDVSYRGRRCEYWLGSLAYEKQWIAEQFTKRVSKGEWRLDISLEESDRVYGDAWINLLKNSKAVLGTESGASVWDFDGSVIKKTNHFMRKNKQAGFPEVYEHVLKPDDGKILYNAISPRVFEAAATKTAMIMFPGYYSGVCEPDTHYIVLEKDFSNLDNVLERLRDTEFLQAMVDRTFDDLILSEKYSQHVFSNLIADQLLLQIGQQRKGQEKAIQQEFQTLEKYQWLNVVRRGATELKFILAQFFKMLLDDKYTVATRFTMLLKGAHRYITYLKSRLAKV</sequence>
<dbReference type="RefSeq" id="WP_108293557.1">
    <property type="nucleotide sequence ID" value="NZ_CAAAIR010000006.1"/>
</dbReference>
<reference evidence="1 4" key="1">
    <citation type="submission" date="2018-04" db="EMBL/GenBank/DDBJ databases">
        <title>Whole genome sequence comparison of clinical and drinking water Legionella pneumophila isolates associated with the Flint Water Crisis.</title>
        <authorList>
            <person name="Garner E."/>
            <person name="Brown C."/>
            <person name="Schwake O."/>
            <person name="Coil D."/>
            <person name="Jospin G."/>
            <person name="Eisen J."/>
            <person name="Edwards M."/>
            <person name="Pruden A."/>
        </authorList>
    </citation>
    <scope>NUCLEOTIDE SEQUENCE [LARGE SCALE GENOMIC DNA]</scope>
    <source>
        <strain evidence="1 4">Genessee03</strain>
    </source>
</reference>
<protein>
    <recommendedName>
        <fullName evidence="7">Glycosyltransferase family 1 protein</fullName>
    </recommendedName>
</protein>
<dbReference type="EMBL" id="QFGG01000008">
    <property type="protein sequence ID" value="TID41735.1"/>
    <property type="molecule type" value="Genomic_DNA"/>
</dbReference>
<reference evidence="2 5" key="3">
    <citation type="submission" date="2018-09" db="EMBL/GenBank/DDBJ databases">
        <title>Draft genome sequences of Legionella taurinensis isolated from water samples.</title>
        <authorList>
            <person name="Chakeri A."/>
            <person name="Allerberger F."/>
            <person name="Kundi M."/>
            <person name="Ruppitsch W."/>
            <person name="Schmid D."/>
        </authorList>
    </citation>
    <scope>NUCLEOTIDE SEQUENCE [LARGE SCALE GENOMIC DNA]</scope>
    <source>
        <strain evidence="2 5">4570-18-6</strain>
    </source>
</reference>
<comment type="caution">
    <text evidence="2">The sequence shown here is derived from an EMBL/GenBank/DDBJ whole genome shotgun (WGS) entry which is preliminary data.</text>
</comment>
<evidence type="ECO:0000313" key="5">
    <source>
        <dbReference type="Proteomes" id="UP000270757"/>
    </source>
</evidence>
<dbReference type="Proteomes" id="UP000251035">
    <property type="component" value="Unassembled WGS sequence"/>
</dbReference>
<dbReference type="AlphaFoldDB" id="A0A3A5LEB7"/>
<name>A0A3A5LEB7_9GAMM</name>
<evidence type="ECO:0000313" key="6">
    <source>
        <dbReference type="Proteomes" id="UP000306421"/>
    </source>
</evidence>
<dbReference type="EMBL" id="QZWB01000005">
    <property type="protein sequence ID" value="RJT47764.1"/>
    <property type="molecule type" value="Genomic_DNA"/>
</dbReference>